<sequence length="290" mass="32626">MTDVERPERLALLPDAAVAGHLTVGVRTGAEKLPQAALAKACLPLDASSRWEAPRVRDLVDEAMRRFADLPTKADAWLAPRLHAGLRMTRREASDGRLWNFLALRLAPDYVFWRHPGRPSVEKPVPEVSSGRFRGAFHTQAFARLWWAAELFRNGDDYEPVEVACGNQDMLNTTLRLEIVHHRPTAQAIIQMLSRQTIRVGREVNALAKAVNTAGSTLMYEIIACDEVQDADAYRCWIEEIDTVYMPYDSLPEGPDDIRVPEAVVEALIPTFEKLYTEAPVRGRDKRTTV</sequence>
<dbReference type="RefSeq" id="WP_262842357.1">
    <property type="nucleotide sequence ID" value="NZ_JANZYP010000010.1"/>
</dbReference>
<dbReference type="Pfam" id="PF19866">
    <property type="entry name" value="DUF6339"/>
    <property type="match status" value="1"/>
</dbReference>
<evidence type="ECO:0000313" key="1">
    <source>
        <dbReference type="EMBL" id="MFC4588733.1"/>
    </source>
</evidence>
<accession>A0ABV9EIX0</accession>
<comment type="caution">
    <text evidence="1">The sequence shown here is derived from an EMBL/GenBank/DDBJ whole genome shotgun (WGS) entry which is preliminary data.</text>
</comment>
<organism evidence="1 2">
    <name type="scientific">Sphaerisporangium corydalis</name>
    <dbReference type="NCBI Taxonomy" id="1441875"/>
    <lineage>
        <taxon>Bacteria</taxon>
        <taxon>Bacillati</taxon>
        <taxon>Actinomycetota</taxon>
        <taxon>Actinomycetes</taxon>
        <taxon>Streptosporangiales</taxon>
        <taxon>Streptosporangiaceae</taxon>
        <taxon>Sphaerisporangium</taxon>
    </lineage>
</organism>
<gene>
    <name evidence="1" type="ORF">ACFO8L_21775</name>
</gene>
<keyword evidence="2" id="KW-1185">Reference proteome</keyword>
<evidence type="ECO:0000313" key="2">
    <source>
        <dbReference type="Proteomes" id="UP001595891"/>
    </source>
</evidence>
<protein>
    <submittedName>
        <fullName evidence="1">DUF6339 family protein</fullName>
    </submittedName>
</protein>
<reference evidence="2" key="1">
    <citation type="journal article" date="2019" name="Int. J. Syst. Evol. Microbiol.">
        <title>The Global Catalogue of Microorganisms (GCM) 10K type strain sequencing project: providing services to taxonomists for standard genome sequencing and annotation.</title>
        <authorList>
            <consortium name="The Broad Institute Genomics Platform"/>
            <consortium name="The Broad Institute Genome Sequencing Center for Infectious Disease"/>
            <person name="Wu L."/>
            <person name="Ma J."/>
        </authorList>
    </citation>
    <scope>NUCLEOTIDE SEQUENCE [LARGE SCALE GENOMIC DNA]</scope>
    <source>
        <strain evidence="2">CCUG 49560</strain>
    </source>
</reference>
<name>A0ABV9EIX0_9ACTN</name>
<dbReference type="InterPro" id="IPR045920">
    <property type="entry name" value="DUF6339"/>
</dbReference>
<dbReference type="EMBL" id="JBHSFN010000013">
    <property type="protein sequence ID" value="MFC4588733.1"/>
    <property type="molecule type" value="Genomic_DNA"/>
</dbReference>
<dbReference type="Proteomes" id="UP001595891">
    <property type="component" value="Unassembled WGS sequence"/>
</dbReference>
<proteinExistence type="predicted"/>